<comment type="subcellular location">
    <subcellularLocation>
        <location evidence="2">Cell membrane</location>
        <topology evidence="2">Multi-pass membrane protein</topology>
    </subcellularLocation>
</comment>
<comment type="similarity">
    <text evidence="3">Belongs to the multi antimicrobial extrusion (MATE) (TC 2.A.66.1) family.</text>
</comment>
<dbReference type="GO" id="GO:0042910">
    <property type="term" value="F:xenobiotic transmembrane transporter activity"/>
    <property type="evidence" value="ECO:0007669"/>
    <property type="project" value="InterPro"/>
</dbReference>
<feature type="transmembrane region" description="Helical" evidence="13">
    <location>
        <begin position="133"/>
        <end position="158"/>
    </location>
</feature>
<dbReference type="InterPro" id="IPR050222">
    <property type="entry name" value="MATE_MdtK"/>
</dbReference>
<evidence type="ECO:0000256" key="7">
    <source>
        <dbReference type="ARBA" id="ARBA00022475"/>
    </source>
</evidence>
<evidence type="ECO:0000256" key="5">
    <source>
        <dbReference type="ARBA" id="ARBA00022448"/>
    </source>
</evidence>
<dbReference type="NCBIfam" id="TIGR00797">
    <property type="entry name" value="matE"/>
    <property type="match status" value="1"/>
</dbReference>
<name>A0A8J6PAZ7_9FIRM</name>
<evidence type="ECO:0000256" key="3">
    <source>
        <dbReference type="ARBA" id="ARBA00010199"/>
    </source>
</evidence>
<evidence type="ECO:0000256" key="10">
    <source>
        <dbReference type="ARBA" id="ARBA00023065"/>
    </source>
</evidence>
<dbReference type="Pfam" id="PF01554">
    <property type="entry name" value="MatE"/>
    <property type="match status" value="2"/>
</dbReference>
<accession>A0A8J6PAZ7</accession>
<dbReference type="PANTHER" id="PTHR43298:SF2">
    <property type="entry name" value="FMN_FAD EXPORTER YEEO-RELATED"/>
    <property type="match status" value="1"/>
</dbReference>
<feature type="transmembrane region" description="Helical" evidence="13">
    <location>
        <begin position="94"/>
        <end position="113"/>
    </location>
</feature>
<keyword evidence="5" id="KW-0813">Transport</keyword>
<feature type="transmembrane region" description="Helical" evidence="13">
    <location>
        <begin position="355"/>
        <end position="377"/>
    </location>
</feature>
<dbReference type="GO" id="GO:0015297">
    <property type="term" value="F:antiporter activity"/>
    <property type="evidence" value="ECO:0007669"/>
    <property type="project" value="UniProtKB-KW"/>
</dbReference>
<comment type="caution">
    <text evidence="14">The sequence shown here is derived from an EMBL/GenBank/DDBJ whole genome shotgun (WGS) entry which is preliminary data.</text>
</comment>
<keyword evidence="11 13" id="KW-0472">Membrane</keyword>
<evidence type="ECO:0000256" key="6">
    <source>
        <dbReference type="ARBA" id="ARBA00022449"/>
    </source>
</evidence>
<reference evidence="14" key="1">
    <citation type="submission" date="2020-08" db="EMBL/GenBank/DDBJ databases">
        <title>Genome public.</title>
        <authorList>
            <person name="Liu C."/>
            <person name="Sun Q."/>
        </authorList>
    </citation>
    <scope>NUCLEOTIDE SEQUENCE</scope>
    <source>
        <strain evidence="14">NSJ-15</strain>
    </source>
</reference>
<evidence type="ECO:0000256" key="12">
    <source>
        <dbReference type="ARBA" id="ARBA00031636"/>
    </source>
</evidence>
<dbReference type="PIRSF" id="PIRSF006603">
    <property type="entry name" value="DinF"/>
    <property type="match status" value="1"/>
</dbReference>
<feature type="transmembrane region" description="Helical" evidence="13">
    <location>
        <begin position="316"/>
        <end position="335"/>
    </location>
</feature>
<feature type="transmembrane region" description="Helical" evidence="13">
    <location>
        <begin position="418"/>
        <end position="437"/>
    </location>
</feature>
<evidence type="ECO:0000256" key="1">
    <source>
        <dbReference type="ARBA" id="ARBA00003408"/>
    </source>
</evidence>
<keyword evidence="8 13" id="KW-0812">Transmembrane</keyword>
<protein>
    <recommendedName>
        <fullName evidence="4">Probable multidrug resistance protein NorM</fullName>
    </recommendedName>
    <alternativeName>
        <fullName evidence="12">Multidrug-efflux transporter</fullName>
    </alternativeName>
</protein>
<evidence type="ECO:0000256" key="8">
    <source>
        <dbReference type="ARBA" id="ARBA00022692"/>
    </source>
</evidence>
<sequence length="457" mass="50457">MTNDMTTGKPLKTILFFLIPMLIGGIFQQFYNITDTLIVGHVVGSRALAAVGASASTSFFLLSVVTGLTNAFAIVISQYFGAKDEKMVRKTTASAVYICVLSALALCLIGLFFSRPLMKLLQTPEDILDDAALYIQICMVFSAGQVVYNGAASILRAVGDSKTPLYFLILSTVLNVALDLLFVIVFDMAVRGVAVATVIAQILSAVLCVIYMIRRFPIFRLKRSDWKLDLPNLLEILKIGSSMSLQSILLSVGDMTINAVINSYGTNVIAAYTAGLRVQQFASLSSFNLAQAFAVYAGQNLGARKFSRIRHGMRQATFLCLGITLLSTVIVFLFGDNITRCFISSSDPYLEEIVIYSRGFLRTTSLFYPFLGLIWLYNNALRGMGDIVVPFLSSMIELTVKVGLSLLFSFWFGYLGVWWANPIAWALGLVPSLIRYYRRRWMALADRFAPIDPDIAE</sequence>
<keyword evidence="7" id="KW-1003">Cell membrane</keyword>
<dbReference type="InterPro" id="IPR002528">
    <property type="entry name" value="MATE_fam"/>
</dbReference>
<comment type="function">
    <text evidence="1">Multidrug efflux pump.</text>
</comment>
<dbReference type="GO" id="GO:0006811">
    <property type="term" value="P:monoatomic ion transport"/>
    <property type="evidence" value="ECO:0007669"/>
    <property type="project" value="UniProtKB-KW"/>
</dbReference>
<proteinExistence type="inferred from homology"/>
<organism evidence="14 15">
    <name type="scientific">Massiliimalia timonensis</name>
    <dbReference type="NCBI Taxonomy" id="1987501"/>
    <lineage>
        <taxon>Bacteria</taxon>
        <taxon>Bacillati</taxon>
        <taxon>Bacillota</taxon>
        <taxon>Clostridia</taxon>
        <taxon>Eubacteriales</taxon>
        <taxon>Oscillospiraceae</taxon>
        <taxon>Massiliimalia</taxon>
    </lineage>
</organism>
<feature type="transmembrane region" description="Helical" evidence="13">
    <location>
        <begin position="165"/>
        <end position="186"/>
    </location>
</feature>
<dbReference type="GO" id="GO:0005886">
    <property type="term" value="C:plasma membrane"/>
    <property type="evidence" value="ECO:0007669"/>
    <property type="project" value="UniProtKB-SubCell"/>
</dbReference>
<evidence type="ECO:0000313" key="14">
    <source>
        <dbReference type="EMBL" id="MBC8610642.1"/>
    </source>
</evidence>
<feature type="transmembrane region" description="Helical" evidence="13">
    <location>
        <begin position="389"/>
        <end position="412"/>
    </location>
</feature>
<feature type="transmembrane region" description="Helical" evidence="13">
    <location>
        <begin position="12"/>
        <end position="31"/>
    </location>
</feature>
<dbReference type="Proteomes" id="UP000632659">
    <property type="component" value="Unassembled WGS sequence"/>
</dbReference>
<keyword evidence="15" id="KW-1185">Reference proteome</keyword>
<evidence type="ECO:0000256" key="2">
    <source>
        <dbReference type="ARBA" id="ARBA00004651"/>
    </source>
</evidence>
<keyword evidence="10" id="KW-0406">Ion transport</keyword>
<dbReference type="InterPro" id="IPR048279">
    <property type="entry name" value="MdtK-like"/>
</dbReference>
<evidence type="ECO:0000256" key="13">
    <source>
        <dbReference type="SAM" id="Phobius"/>
    </source>
</evidence>
<evidence type="ECO:0000256" key="4">
    <source>
        <dbReference type="ARBA" id="ARBA00020268"/>
    </source>
</evidence>
<evidence type="ECO:0000313" key="15">
    <source>
        <dbReference type="Proteomes" id="UP000632659"/>
    </source>
</evidence>
<keyword evidence="6" id="KW-0050">Antiport</keyword>
<feature type="transmembrane region" description="Helical" evidence="13">
    <location>
        <begin position="59"/>
        <end position="82"/>
    </location>
</feature>
<evidence type="ECO:0000256" key="9">
    <source>
        <dbReference type="ARBA" id="ARBA00022989"/>
    </source>
</evidence>
<dbReference type="CDD" id="cd13138">
    <property type="entry name" value="MATE_yoeA_like"/>
    <property type="match status" value="1"/>
</dbReference>
<dbReference type="RefSeq" id="WP_187536380.1">
    <property type="nucleotide sequence ID" value="NZ_JACRTL010000002.1"/>
</dbReference>
<keyword evidence="9 13" id="KW-1133">Transmembrane helix</keyword>
<dbReference type="PANTHER" id="PTHR43298">
    <property type="entry name" value="MULTIDRUG RESISTANCE PROTEIN NORM-RELATED"/>
    <property type="match status" value="1"/>
</dbReference>
<evidence type="ECO:0000256" key="11">
    <source>
        <dbReference type="ARBA" id="ARBA00023136"/>
    </source>
</evidence>
<dbReference type="EMBL" id="JACRTL010000002">
    <property type="protein sequence ID" value="MBC8610642.1"/>
    <property type="molecule type" value="Genomic_DNA"/>
</dbReference>
<dbReference type="AlphaFoldDB" id="A0A8J6PAZ7"/>
<gene>
    <name evidence="14" type="ORF">H8702_05830</name>
</gene>
<feature type="transmembrane region" description="Helical" evidence="13">
    <location>
        <begin position="192"/>
        <end position="213"/>
    </location>
</feature>